<proteinExistence type="predicted"/>
<dbReference type="Pfam" id="PF00646">
    <property type="entry name" value="F-box"/>
    <property type="match status" value="1"/>
</dbReference>
<comment type="caution">
    <text evidence="2">The sequence shown here is derived from an EMBL/GenBank/DDBJ whole genome shotgun (WGS) entry which is preliminary data.</text>
</comment>
<evidence type="ECO:0000259" key="1">
    <source>
        <dbReference type="Pfam" id="PF00646"/>
    </source>
</evidence>
<dbReference type="Pfam" id="PF07723">
    <property type="entry name" value="LRR_2"/>
    <property type="match status" value="1"/>
</dbReference>
<dbReference type="EMBL" id="SDAM02000067">
    <property type="protein sequence ID" value="KAH6832655.1"/>
    <property type="molecule type" value="Genomic_DNA"/>
</dbReference>
<protein>
    <recommendedName>
        <fullName evidence="1">F-box domain-containing protein</fullName>
    </recommendedName>
</protein>
<dbReference type="Proteomes" id="UP001190926">
    <property type="component" value="Unassembled WGS sequence"/>
</dbReference>
<dbReference type="InterPro" id="IPR013101">
    <property type="entry name" value="LRR_PRU1-like"/>
</dbReference>
<dbReference type="InterPro" id="IPR001810">
    <property type="entry name" value="F-box_dom"/>
</dbReference>
<gene>
    <name evidence="2" type="ORF">C2S53_006442</name>
</gene>
<reference evidence="2 3" key="1">
    <citation type="journal article" date="2021" name="Nat. Commun.">
        <title>Incipient diploidization of the medicinal plant Perilla within 10,000 years.</title>
        <authorList>
            <person name="Zhang Y."/>
            <person name="Shen Q."/>
            <person name="Leng L."/>
            <person name="Zhang D."/>
            <person name="Chen S."/>
            <person name="Shi Y."/>
            <person name="Ning Z."/>
            <person name="Chen S."/>
        </authorList>
    </citation>
    <scope>NUCLEOTIDE SEQUENCE [LARGE SCALE GENOMIC DNA]</scope>
    <source>
        <strain evidence="3">cv. PC099</strain>
    </source>
</reference>
<dbReference type="InterPro" id="IPR036047">
    <property type="entry name" value="F-box-like_dom_sf"/>
</dbReference>
<name>A0AAD4JF42_PERFH</name>
<dbReference type="PANTHER" id="PTHR34145">
    <property type="entry name" value="OS02G0105600 PROTEIN"/>
    <property type="match status" value="1"/>
</dbReference>
<dbReference type="SUPFAM" id="SSF52058">
    <property type="entry name" value="L domain-like"/>
    <property type="match status" value="1"/>
</dbReference>
<feature type="domain" description="F-box" evidence="1">
    <location>
        <begin position="10"/>
        <end position="47"/>
    </location>
</feature>
<dbReference type="Gene3D" id="3.80.10.10">
    <property type="entry name" value="Ribonuclease Inhibitor"/>
    <property type="match status" value="1"/>
</dbReference>
<evidence type="ECO:0000313" key="3">
    <source>
        <dbReference type="Proteomes" id="UP001190926"/>
    </source>
</evidence>
<dbReference type="InterPro" id="IPR032675">
    <property type="entry name" value="LRR_dom_sf"/>
</dbReference>
<organism evidence="2 3">
    <name type="scientific">Perilla frutescens var. hirtella</name>
    <name type="common">Perilla citriodora</name>
    <name type="synonym">Perilla setoyensis</name>
    <dbReference type="NCBI Taxonomy" id="608512"/>
    <lineage>
        <taxon>Eukaryota</taxon>
        <taxon>Viridiplantae</taxon>
        <taxon>Streptophyta</taxon>
        <taxon>Embryophyta</taxon>
        <taxon>Tracheophyta</taxon>
        <taxon>Spermatophyta</taxon>
        <taxon>Magnoliopsida</taxon>
        <taxon>eudicotyledons</taxon>
        <taxon>Gunneridae</taxon>
        <taxon>Pentapetalae</taxon>
        <taxon>asterids</taxon>
        <taxon>lamiids</taxon>
        <taxon>Lamiales</taxon>
        <taxon>Lamiaceae</taxon>
        <taxon>Nepetoideae</taxon>
        <taxon>Elsholtzieae</taxon>
        <taxon>Perilla</taxon>
    </lineage>
</organism>
<accession>A0AAD4JF42</accession>
<dbReference type="AlphaFoldDB" id="A0AAD4JF42"/>
<keyword evidence="3" id="KW-1185">Reference proteome</keyword>
<evidence type="ECO:0000313" key="2">
    <source>
        <dbReference type="EMBL" id="KAH6832655.1"/>
    </source>
</evidence>
<dbReference type="InterPro" id="IPR053772">
    <property type="entry name" value="At1g61320/At1g61330-like"/>
</dbReference>
<dbReference type="SUPFAM" id="SSF81383">
    <property type="entry name" value="F-box domain"/>
    <property type="match status" value="1"/>
</dbReference>
<sequence length="403" mass="46450">MENEKRREFSLPPEIVEHIHSFMKGKEAVRTAIVSKSLYKAWSKRPNLDFDQRHFKRYAIFSEFTKNTMKRYEDLKVKIESFTLWLKYDFDSPTLADELIVTAMKLGAVDLNINFSSGSKWLDLPDDVLRSETLVGLSVTGCCIIDLREVTCSKLKSLHLSGVGFINGDLFRNLILKCPLIEKLVCDDHRLLSFKNPRDSENEIHKLQSLSLNNLRNRGALFFQDLLLKFPFLKNLAIGNIYKCRNIRICSQSLECISLVESYEAVTAEFDVPNLRKFHFEGSAFCCLTFETTCGDDWESDIHIMRHQCSASWLSSLRKLLQDLSLSKVSLSMHVRYPTKYICDYTSCEPIPVVENLNIMDHVPHSGLLDALFFICRPKFVNQYCFAPGNNELLELLCKKLNL</sequence>